<keyword evidence="1" id="KW-0472">Membrane</keyword>
<feature type="transmembrane region" description="Helical" evidence="1">
    <location>
        <begin position="269"/>
        <end position="289"/>
    </location>
</feature>
<keyword evidence="3" id="KW-1185">Reference proteome</keyword>
<dbReference type="AlphaFoldDB" id="W6U964"/>
<dbReference type="KEGG" id="egl:EGR_07636"/>
<proteinExistence type="predicted"/>
<name>W6U964_ECHGR</name>
<protein>
    <submittedName>
        <fullName evidence="2">Uncharacterized protein</fullName>
    </submittedName>
</protein>
<evidence type="ECO:0000256" key="1">
    <source>
        <dbReference type="SAM" id="Phobius"/>
    </source>
</evidence>
<dbReference type="Proteomes" id="UP000019149">
    <property type="component" value="Unassembled WGS sequence"/>
</dbReference>
<keyword evidence="1" id="KW-1133">Transmembrane helix</keyword>
<reference evidence="2 3" key="1">
    <citation type="journal article" date="2013" name="Nat. Genet.">
        <title>The genome of the hydatid tapeworm Echinococcus granulosus.</title>
        <authorList>
            <person name="Zheng H."/>
            <person name="Zhang W."/>
            <person name="Zhang L."/>
            <person name="Zhang Z."/>
            <person name="Li J."/>
            <person name="Lu G."/>
            <person name="Zhu Y."/>
            <person name="Wang Y."/>
            <person name="Huang Y."/>
            <person name="Liu J."/>
            <person name="Kang H."/>
            <person name="Chen J."/>
            <person name="Wang L."/>
            <person name="Chen A."/>
            <person name="Yu S."/>
            <person name="Gao Z."/>
            <person name="Jin L."/>
            <person name="Gu W."/>
            <person name="Wang Z."/>
            <person name="Zhao L."/>
            <person name="Shi B."/>
            <person name="Wen H."/>
            <person name="Lin R."/>
            <person name="Jones M.K."/>
            <person name="Brejova B."/>
            <person name="Vinar T."/>
            <person name="Zhao G."/>
            <person name="McManus D.P."/>
            <person name="Chen Z."/>
            <person name="Zhou Y."/>
            <person name="Wang S."/>
        </authorList>
    </citation>
    <scope>NUCLEOTIDE SEQUENCE [LARGE SCALE GENOMIC DNA]</scope>
</reference>
<dbReference type="EMBL" id="APAU02000082">
    <property type="protein sequence ID" value="EUB57545.1"/>
    <property type="molecule type" value="Genomic_DNA"/>
</dbReference>
<comment type="caution">
    <text evidence="2">The sequence shown here is derived from an EMBL/GenBank/DDBJ whole genome shotgun (WGS) entry which is preliminary data.</text>
</comment>
<organism evidence="2 3">
    <name type="scientific">Echinococcus granulosus</name>
    <name type="common">Hydatid tapeworm</name>
    <dbReference type="NCBI Taxonomy" id="6210"/>
    <lineage>
        <taxon>Eukaryota</taxon>
        <taxon>Metazoa</taxon>
        <taxon>Spiralia</taxon>
        <taxon>Lophotrochozoa</taxon>
        <taxon>Platyhelminthes</taxon>
        <taxon>Cestoda</taxon>
        <taxon>Eucestoda</taxon>
        <taxon>Cyclophyllidea</taxon>
        <taxon>Taeniidae</taxon>
        <taxon>Echinococcus</taxon>
        <taxon>Echinococcus granulosus group</taxon>
    </lineage>
</organism>
<dbReference type="RefSeq" id="XP_024348741.1">
    <property type="nucleotide sequence ID" value="XM_024496885.1"/>
</dbReference>
<accession>W6U964</accession>
<evidence type="ECO:0000313" key="3">
    <source>
        <dbReference type="Proteomes" id="UP000019149"/>
    </source>
</evidence>
<gene>
    <name evidence="2" type="ORF">EGR_07636</name>
</gene>
<dbReference type="CTD" id="36343351"/>
<sequence>MAFTHSSVPGTTRSHLFISSTNNVSPLYRRHHRQPEKFSSTIGQDTFIRSNYKEMKSTHFLTAALAVLLAVNANATPTGHREVANGPPHMSSKIGLMLQLGGGEDDGRTHEYDDTGERHACVEDFKNDGHEHEIDHEEKFSSQWDCQPSPSSLSSGSCFISPSSFTPTSTSSSAAPSQSQSSQLFSCLQYHYRKWKEPTISSYLALNSMLPESHLIINPTGVKFHLPFRTLSRCCLAVSASGLPPIHGRLRLNDGRVHLFPTLDGLVCAFPVVRTVIGVILVFFYLFLLPTTARCLSTFRVTIADE</sequence>
<evidence type="ECO:0000313" key="2">
    <source>
        <dbReference type="EMBL" id="EUB57545.1"/>
    </source>
</evidence>
<keyword evidence="1" id="KW-0812">Transmembrane</keyword>
<dbReference type="GeneID" id="36343351"/>